<evidence type="ECO:0000313" key="4">
    <source>
        <dbReference type="Proteomes" id="UP001227317"/>
    </source>
</evidence>
<evidence type="ECO:0000256" key="1">
    <source>
        <dbReference type="SAM" id="MobiDB-lite"/>
    </source>
</evidence>
<evidence type="ECO:0000256" key="2">
    <source>
        <dbReference type="SAM" id="SignalP"/>
    </source>
</evidence>
<reference evidence="3 4" key="1">
    <citation type="submission" date="2023-06" db="EMBL/GenBank/DDBJ databases">
        <title>Azospirillum isscasensis sp.nov, a bacterium isolated from rhizosphere soil of rice.</title>
        <authorList>
            <person name="Wang H."/>
        </authorList>
    </citation>
    <scope>NUCLEOTIDE SEQUENCE [LARGE SCALE GENOMIC DNA]</scope>
    <source>
        <strain evidence="3 4">C340-1</strain>
    </source>
</reference>
<feature type="signal peptide" evidence="2">
    <location>
        <begin position="1"/>
        <end position="31"/>
    </location>
</feature>
<name>A0ABU0WR56_9PROT</name>
<keyword evidence="4" id="KW-1185">Reference proteome</keyword>
<gene>
    <name evidence="3" type="ORF">QSG27_28830</name>
</gene>
<feature type="region of interest" description="Disordered" evidence="1">
    <location>
        <begin position="262"/>
        <end position="308"/>
    </location>
</feature>
<sequence length="308" mass="31663">MGRGRGAYRRWLCGFVAATALLAAAMPAARAVDVPVRAATHKTFGRMVFDWPRQTGYSASVEGGTLVVRFDEPINAALDRTVSALPDYLSGVRIGGDGKTVTFDLKRPVTLKSFRNGNAVALDLTPAAEAPAQTIKAEATKAETPAASPAAPAAAPARSAGRVTVSAGDTAEQSRLTFTWPEGANYTLRRDGASATLLFDRNGNADLAPVAKTTLRNIQNVEQFRQANGALAVTLAVPQDAEIKDSKSGRSVVIDVLNPGTRAGLPAAETANAPPPPGATTTTVRPQPAPPASVPPAPAAPAPGAAAT</sequence>
<organism evidence="3 4">
    <name type="scientific">Azospirillum isscasi</name>
    <dbReference type="NCBI Taxonomy" id="3053926"/>
    <lineage>
        <taxon>Bacteria</taxon>
        <taxon>Pseudomonadati</taxon>
        <taxon>Pseudomonadota</taxon>
        <taxon>Alphaproteobacteria</taxon>
        <taxon>Rhodospirillales</taxon>
        <taxon>Azospirillaceae</taxon>
        <taxon>Azospirillum</taxon>
    </lineage>
</organism>
<feature type="chain" id="PRO_5047061896" evidence="2">
    <location>
        <begin position="32"/>
        <end position="308"/>
    </location>
</feature>
<dbReference type="EMBL" id="JAUJFI010000337">
    <property type="protein sequence ID" value="MDQ2106723.1"/>
    <property type="molecule type" value="Genomic_DNA"/>
</dbReference>
<protein>
    <submittedName>
        <fullName evidence="3">Tetratricopeptide repeat protein</fullName>
    </submittedName>
</protein>
<dbReference type="Proteomes" id="UP001227317">
    <property type="component" value="Unassembled WGS sequence"/>
</dbReference>
<comment type="caution">
    <text evidence="3">The sequence shown here is derived from an EMBL/GenBank/DDBJ whole genome shotgun (WGS) entry which is preliminary data.</text>
</comment>
<feature type="region of interest" description="Disordered" evidence="1">
    <location>
        <begin position="139"/>
        <end position="168"/>
    </location>
</feature>
<keyword evidence="2" id="KW-0732">Signal</keyword>
<proteinExistence type="predicted"/>
<accession>A0ABU0WR56</accession>
<evidence type="ECO:0000313" key="3">
    <source>
        <dbReference type="EMBL" id="MDQ2106723.1"/>
    </source>
</evidence>
<feature type="compositionally biased region" description="Pro residues" evidence="1">
    <location>
        <begin position="287"/>
        <end position="301"/>
    </location>
</feature>
<feature type="compositionally biased region" description="Low complexity" evidence="1">
    <location>
        <begin position="142"/>
        <end position="160"/>
    </location>
</feature>
<feature type="non-terminal residue" evidence="3">
    <location>
        <position position="308"/>
    </location>
</feature>